<keyword evidence="1" id="KW-0732">Signal</keyword>
<evidence type="ECO:0000313" key="3">
    <source>
        <dbReference type="Proteomes" id="UP001497382"/>
    </source>
</evidence>
<feature type="chain" id="PRO_5043886651" evidence="1">
    <location>
        <begin position="23"/>
        <end position="252"/>
    </location>
</feature>
<gene>
    <name evidence="2" type="ORF">LARSCL_LOCUS20024</name>
</gene>
<dbReference type="EMBL" id="CAXIEN010000410">
    <property type="protein sequence ID" value="CAL1296966.1"/>
    <property type="molecule type" value="Genomic_DNA"/>
</dbReference>
<accession>A0AAV2BL24</accession>
<sequence>MNETIMWFFGLTLLGIVTGVLGTEDMCRFIANERCNINSIITRPFPSNEEELQNACSNLTMIKECITECIKNCSETILEDEYSNQEDLQNMTEEELKWEEDMIRRILKDDEMLTDAATEICQEDSKLHANIVPIISCYRNIFDTINENQMCKNYTGDALNFLQDLIDNIRREGHGRYNHHYYCLESLFDINCFVNEINKSCGPLAKDTALEIIEKGYNLDILCPVPMIPEILELLDEFETTTNEDMFVRNLL</sequence>
<keyword evidence="3" id="KW-1185">Reference proteome</keyword>
<evidence type="ECO:0000313" key="2">
    <source>
        <dbReference type="EMBL" id="CAL1296966.1"/>
    </source>
</evidence>
<organism evidence="2 3">
    <name type="scientific">Larinioides sclopetarius</name>
    <dbReference type="NCBI Taxonomy" id="280406"/>
    <lineage>
        <taxon>Eukaryota</taxon>
        <taxon>Metazoa</taxon>
        <taxon>Ecdysozoa</taxon>
        <taxon>Arthropoda</taxon>
        <taxon>Chelicerata</taxon>
        <taxon>Arachnida</taxon>
        <taxon>Araneae</taxon>
        <taxon>Araneomorphae</taxon>
        <taxon>Entelegynae</taxon>
        <taxon>Araneoidea</taxon>
        <taxon>Araneidae</taxon>
        <taxon>Larinioides</taxon>
    </lineage>
</organism>
<evidence type="ECO:0000256" key="1">
    <source>
        <dbReference type="SAM" id="SignalP"/>
    </source>
</evidence>
<feature type="non-terminal residue" evidence="2">
    <location>
        <position position="252"/>
    </location>
</feature>
<proteinExistence type="predicted"/>
<dbReference type="AlphaFoldDB" id="A0AAV2BL24"/>
<feature type="signal peptide" evidence="1">
    <location>
        <begin position="1"/>
        <end position="22"/>
    </location>
</feature>
<protein>
    <submittedName>
        <fullName evidence="2">Uncharacterized protein</fullName>
    </submittedName>
</protein>
<reference evidence="2 3" key="1">
    <citation type="submission" date="2024-04" db="EMBL/GenBank/DDBJ databases">
        <authorList>
            <person name="Rising A."/>
            <person name="Reimegard J."/>
            <person name="Sonavane S."/>
            <person name="Akerstrom W."/>
            <person name="Nylinder S."/>
            <person name="Hedman E."/>
            <person name="Kallberg Y."/>
        </authorList>
    </citation>
    <scope>NUCLEOTIDE SEQUENCE [LARGE SCALE GENOMIC DNA]</scope>
</reference>
<name>A0AAV2BL24_9ARAC</name>
<dbReference type="Proteomes" id="UP001497382">
    <property type="component" value="Unassembled WGS sequence"/>
</dbReference>
<comment type="caution">
    <text evidence="2">The sequence shown here is derived from an EMBL/GenBank/DDBJ whole genome shotgun (WGS) entry which is preliminary data.</text>
</comment>